<dbReference type="RefSeq" id="WP_114523319.1">
    <property type="nucleotide sequence ID" value="NZ_CAWPID010000002.1"/>
</dbReference>
<evidence type="ECO:0000313" key="16">
    <source>
        <dbReference type="Proteomes" id="UP000463871"/>
    </source>
</evidence>
<dbReference type="GO" id="GO:0003677">
    <property type="term" value="F:DNA binding"/>
    <property type="evidence" value="ECO:0007669"/>
    <property type="project" value="UniProtKB-KW"/>
</dbReference>
<evidence type="ECO:0000259" key="14">
    <source>
        <dbReference type="PROSITE" id="PS51217"/>
    </source>
</evidence>
<keyword evidence="4 12" id="KW-0347">Helicase</keyword>
<keyword evidence="5 12" id="KW-0067">ATP-binding</keyword>
<dbReference type="GO" id="GO:0043138">
    <property type="term" value="F:3'-5' DNA helicase activity"/>
    <property type="evidence" value="ECO:0007669"/>
    <property type="project" value="UniProtKB-EC"/>
</dbReference>
<dbReference type="Gene3D" id="3.40.50.300">
    <property type="entry name" value="P-loop containing nucleotide triphosphate hydrolases"/>
    <property type="match status" value="3"/>
</dbReference>
<dbReference type="PANTHER" id="PTHR11070:SF2">
    <property type="entry name" value="ATP-DEPENDENT DNA HELICASE SRS2"/>
    <property type="match status" value="1"/>
</dbReference>
<feature type="domain" description="UvrD-like helicase C-terminal" evidence="14">
    <location>
        <begin position="258"/>
        <end position="505"/>
    </location>
</feature>
<evidence type="ECO:0000259" key="13">
    <source>
        <dbReference type="PROSITE" id="PS51198"/>
    </source>
</evidence>
<evidence type="ECO:0000256" key="10">
    <source>
        <dbReference type="ARBA" id="ARBA00034923"/>
    </source>
</evidence>
<keyword evidence="15" id="KW-0614">Plasmid</keyword>
<evidence type="ECO:0000256" key="2">
    <source>
        <dbReference type="ARBA" id="ARBA00022741"/>
    </source>
</evidence>
<dbReference type="InterPro" id="IPR014017">
    <property type="entry name" value="DNA_helicase_UvrD-like_C"/>
</dbReference>
<evidence type="ECO:0000256" key="9">
    <source>
        <dbReference type="ARBA" id="ARBA00034808"/>
    </source>
</evidence>
<dbReference type="GO" id="GO:0005524">
    <property type="term" value="F:ATP binding"/>
    <property type="evidence" value="ECO:0007669"/>
    <property type="project" value="UniProtKB-UniRule"/>
</dbReference>
<evidence type="ECO:0000256" key="8">
    <source>
        <dbReference type="ARBA" id="ARBA00034617"/>
    </source>
</evidence>
<evidence type="ECO:0000256" key="4">
    <source>
        <dbReference type="ARBA" id="ARBA00022806"/>
    </source>
</evidence>
<protein>
    <recommendedName>
        <fullName evidence="9">DNA 3'-5' helicase</fullName>
        <ecNumber evidence="9">5.6.2.4</ecNumber>
    </recommendedName>
    <alternativeName>
        <fullName evidence="10">DNA 3'-5' helicase II</fullName>
    </alternativeName>
</protein>
<dbReference type="Proteomes" id="UP000463871">
    <property type="component" value="Plasmid pMC64A"/>
</dbReference>
<dbReference type="InterPro" id="IPR013986">
    <property type="entry name" value="DExx_box_DNA_helicase_dom_sf"/>
</dbReference>
<dbReference type="PANTHER" id="PTHR11070">
    <property type="entry name" value="UVRD / RECB / PCRA DNA HELICASE FAMILY MEMBER"/>
    <property type="match status" value="1"/>
</dbReference>
<dbReference type="EMBL" id="CP047963">
    <property type="protein sequence ID" value="QHQ53537.1"/>
    <property type="molecule type" value="Genomic_DNA"/>
</dbReference>
<reference evidence="15 16" key="1">
    <citation type="submission" date="2020-01" db="EMBL/GenBank/DDBJ databases">
        <title>Complete genome of Aeromonas media MC64.</title>
        <authorList>
            <person name="Cao G."/>
            <person name="Fu J."/>
            <person name="Zhong C."/>
        </authorList>
    </citation>
    <scope>NUCLEOTIDE SEQUENCE [LARGE SCALE GENOMIC DNA]</scope>
    <source>
        <strain evidence="15 16">MC64</strain>
        <plasmid evidence="16">pmc64a</plasmid>
    </source>
</reference>
<proteinExistence type="inferred from homology"/>
<dbReference type="SUPFAM" id="SSF52540">
    <property type="entry name" value="P-loop containing nucleoside triphosphate hydrolases"/>
    <property type="match status" value="1"/>
</dbReference>
<dbReference type="InterPro" id="IPR000212">
    <property type="entry name" value="DNA_helicase_UvrD/REP"/>
</dbReference>
<dbReference type="EC" id="5.6.2.4" evidence="9"/>
<keyword evidence="6" id="KW-0238">DNA-binding</keyword>
<evidence type="ECO:0000256" key="1">
    <source>
        <dbReference type="ARBA" id="ARBA00009922"/>
    </source>
</evidence>
<evidence type="ECO:0000256" key="6">
    <source>
        <dbReference type="ARBA" id="ARBA00023125"/>
    </source>
</evidence>
<dbReference type="InterPro" id="IPR027417">
    <property type="entry name" value="P-loop_NTPase"/>
</dbReference>
<dbReference type="AlphaFoldDB" id="A0AAE6VQR9"/>
<evidence type="ECO:0000313" key="15">
    <source>
        <dbReference type="EMBL" id="QHQ53537.1"/>
    </source>
</evidence>
<evidence type="ECO:0000256" key="7">
    <source>
        <dbReference type="ARBA" id="ARBA00023235"/>
    </source>
</evidence>
<dbReference type="GO" id="GO:0000725">
    <property type="term" value="P:recombinational repair"/>
    <property type="evidence" value="ECO:0007669"/>
    <property type="project" value="TreeGrafter"/>
</dbReference>
<dbReference type="PROSITE" id="PS51198">
    <property type="entry name" value="UVRD_HELICASE_ATP_BIND"/>
    <property type="match status" value="1"/>
</dbReference>
<dbReference type="Pfam" id="PF13361">
    <property type="entry name" value="UvrD_C"/>
    <property type="match status" value="2"/>
</dbReference>
<keyword evidence="3 12" id="KW-0378">Hydrolase</keyword>
<dbReference type="CDD" id="cd17932">
    <property type="entry name" value="DEXQc_UvrD"/>
    <property type="match status" value="1"/>
</dbReference>
<dbReference type="Gene3D" id="1.10.10.160">
    <property type="match status" value="1"/>
</dbReference>
<sequence length="596" mass="66895">MLSSEQAIIADAVVSRTGNNLTVALPGSGKSTTCIAGLVKLLEQNRKARPWMVTFTRAATTSIANKLRLLLSKKDFDRVGVSTFHGIILEQYKTLPKQCDLIMDGRFEGKVSEAMMACGYMGEHDEAKQTIDLETRQLNMDVNTISTITRTYLSVLEERNLIDFNLMCREVVFGLRKGAIKRLAITHMIVDEFQDTDEVQLAWMEEHALSGVSITAVGDDDQSIYSFRGGLGFKIMSQFTERFDAKTYYLSTCYRCGGDILKAAERIITTNQGRIPKEMKAAADHAGNVTIIQAANRELSYESLVENITRHTGSWAVLARTGFHLDKIELLLHSQKIACRRTAGRSIWTTSTGDSLLRVFRMILNQNVDDSAHYALTALMKLQGDDLNEFEKRGAMNISAALYLLPESKGKQLLQVVTTVFADTINPVFIKRNITLLTAAIEQLVEEKKNLAIARSILKILEESTGSWHERLTMFVGRLTPTRENKELKLEPTVVVLTTLHGSKGLEWDNVAIVDCNVKSIPSPKVDTEEGIEEERRLMYVGMTRAIHRLELHTHGERSHYLDELLLDRLLPVKWVRYLADPHEPGYGPFSDINAA</sequence>
<evidence type="ECO:0000256" key="3">
    <source>
        <dbReference type="ARBA" id="ARBA00022801"/>
    </source>
</evidence>
<gene>
    <name evidence="15" type="ORF">GWI30_22000</name>
</gene>
<comment type="catalytic activity">
    <reaction evidence="8">
        <text>Couples ATP hydrolysis with the unwinding of duplex DNA by translocating in the 3'-5' direction.</text>
        <dbReference type="EC" id="5.6.2.4"/>
    </reaction>
</comment>
<geneLocation type="plasmid" evidence="16">
    <name>pmc64a</name>
</geneLocation>
<accession>A0AAE6VQR9</accession>
<evidence type="ECO:0000256" key="12">
    <source>
        <dbReference type="PROSITE-ProRule" id="PRU00560"/>
    </source>
</evidence>
<organism evidence="15 16">
    <name type="scientific">Aeromonas media</name>
    <dbReference type="NCBI Taxonomy" id="651"/>
    <lineage>
        <taxon>Bacteria</taxon>
        <taxon>Pseudomonadati</taxon>
        <taxon>Pseudomonadota</taxon>
        <taxon>Gammaproteobacteria</taxon>
        <taxon>Aeromonadales</taxon>
        <taxon>Aeromonadaceae</taxon>
        <taxon>Aeromonas</taxon>
    </lineage>
</organism>
<evidence type="ECO:0000256" key="5">
    <source>
        <dbReference type="ARBA" id="ARBA00022840"/>
    </source>
</evidence>
<dbReference type="PROSITE" id="PS51217">
    <property type="entry name" value="UVRD_HELICASE_CTER"/>
    <property type="match status" value="1"/>
</dbReference>
<feature type="domain" description="UvrD-like helicase ATP-binding" evidence="13">
    <location>
        <begin position="3"/>
        <end position="257"/>
    </location>
</feature>
<comment type="similarity">
    <text evidence="1">Belongs to the helicase family. UvrD subfamily.</text>
</comment>
<keyword evidence="7" id="KW-0413">Isomerase</keyword>
<dbReference type="Pfam" id="PF00580">
    <property type="entry name" value="UvrD-helicase"/>
    <property type="match status" value="2"/>
</dbReference>
<dbReference type="InterPro" id="IPR014016">
    <property type="entry name" value="UvrD-like_ATP-bd"/>
</dbReference>
<feature type="binding site" evidence="12">
    <location>
        <begin position="24"/>
        <end position="31"/>
    </location>
    <ligand>
        <name>ATP</name>
        <dbReference type="ChEBI" id="CHEBI:30616"/>
    </ligand>
</feature>
<name>A0AAE6VQR9_AERME</name>
<dbReference type="GO" id="GO:0016787">
    <property type="term" value="F:hydrolase activity"/>
    <property type="evidence" value="ECO:0007669"/>
    <property type="project" value="UniProtKB-UniRule"/>
</dbReference>
<keyword evidence="2 12" id="KW-0547">Nucleotide-binding</keyword>
<comment type="catalytic activity">
    <reaction evidence="11">
        <text>ATP + H2O = ADP + phosphate + H(+)</text>
        <dbReference type="Rhea" id="RHEA:13065"/>
        <dbReference type="ChEBI" id="CHEBI:15377"/>
        <dbReference type="ChEBI" id="CHEBI:15378"/>
        <dbReference type="ChEBI" id="CHEBI:30616"/>
        <dbReference type="ChEBI" id="CHEBI:43474"/>
        <dbReference type="ChEBI" id="CHEBI:456216"/>
        <dbReference type="EC" id="5.6.2.4"/>
    </reaction>
</comment>
<dbReference type="Gene3D" id="1.10.486.10">
    <property type="entry name" value="PCRA, domain 4"/>
    <property type="match status" value="1"/>
</dbReference>
<evidence type="ECO:0000256" key="11">
    <source>
        <dbReference type="ARBA" id="ARBA00048988"/>
    </source>
</evidence>